<evidence type="ECO:0000256" key="3">
    <source>
        <dbReference type="ARBA" id="ARBA00022737"/>
    </source>
</evidence>
<evidence type="ECO:0000313" key="4">
    <source>
        <dbReference type="EMBL" id="MFC6153586.1"/>
    </source>
</evidence>
<dbReference type="PROSITE" id="PS00101">
    <property type="entry name" value="HEXAPEP_TRANSFERASES"/>
    <property type="match status" value="1"/>
</dbReference>
<dbReference type="InterPro" id="IPR051159">
    <property type="entry name" value="Hexapeptide_acetyltransf"/>
</dbReference>
<name>A0ABW1QYW9_9ACTN</name>
<evidence type="ECO:0000256" key="2">
    <source>
        <dbReference type="ARBA" id="ARBA00022679"/>
    </source>
</evidence>
<dbReference type="EMBL" id="JBHSQI010000003">
    <property type="protein sequence ID" value="MFC6153586.1"/>
    <property type="molecule type" value="Genomic_DNA"/>
</dbReference>
<evidence type="ECO:0000313" key="5">
    <source>
        <dbReference type="Proteomes" id="UP001596098"/>
    </source>
</evidence>
<keyword evidence="2" id="KW-0808">Transferase</keyword>
<protein>
    <submittedName>
        <fullName evidence="4">DapH/DapD/GlmU-related protein</fullName>
    </submittedName>
</protein>
<dbReference type="SUPFAM" id="SSF51161">
    <property type="entry name" value="Trimeric LpxA-like enzymes"/>
    <property type="match status" value="1"/>
</dbReference>
<keyword evidence="5" id="KW-1185">Reference proteome</keyword>
<dbReference type="Pfam" id="PF14602">
    <property type="entry name" value="Hexapep_2"/>
    <property type="match status" value="1"/>
</dbReference>
<dbReference type="PANTHER" id="PTHR23416:SF23">
    <property type="entry name" value="ACETYLTRANSFERASE C18B11.09C-RELATED"/>
    <property type="match status" value="1"/>
</dbReference>
<dbReference type="InterPro" id="IPR001451">
    <property type="entry name" value="Hexapep"/>
</dbReference>
<dbReference type="InterPro" id="IPR011004">
    <property type="entry name" value="Trimer_LpxA-like_sf"/>
</dbReference>
<accession>A0ABW1QYW9</accession>
<reference evidence="5" key="1">
    <citation type="journal article" date="2019" name="Int. J. Syst. Evol. Microbiol.">
        <title>The Global Catalogue of Microorganisms (GCM) 10K type strain sequencing project: providing services to taxonomists for standard genome sequencing and annotation.</title>
        <authorList>
            <consortium name="The Broad Institute Genomics Platform"/>
            <consortium name="The Broad Institute Genome Sequencing Center for Infectious Disease"/>
            <person name="Wu L."/>
            <person name="Ma J."/>
        </authorList>
    </citation>
    <scope>NUCLEOTIDE SEQUENCE [LARGE SCALE GENOMIC DNA]</scope>
    <source>
        <strain evidence="5">DFY28</strain>
    </source>
</reference>
<dbReference type="Proteomes" id="UP001596098">
    <property type="component" value="Unassembled WGS sequence"/>
</dbReference>
<dbReference type="Gene3D" id="2.160.10.10">
    <property type="entry name" value="Hexapeptide repeat proteins"/>
    <property type="match status" value="1"/>
</dbReference>
<keyword evidence="3" id="KW-0677">Repeat</keyword>
<dbReference type="InterPro" id="IPR018357">
    <property type="entry name" value="Hexapep_transf_CS"/>
</dbReference>
<sequence>MNASQPVSLPLIPTMRSKMMAGRPFVIDSGIRRMVTASASRVHAFTACDPADTERRAQLLAAVFAEVGEGVEVRGALHVELGERTTVGARTVLGAGFSCVDYAPVAVGADVVIGANVSISTLLLPHDPDKRAEKWAGGAAVSIGDNVWIGAGVVINPGVTVGANAVVESGSVVVNDVEPDTLVAGNPAKLIRRR</sequence>
<evidence type="ECO:0000256" key="1">
    <source>
        <dbReference type="ARBA" id="ARBA00007274"/>
    </source>
</evidence>
<comment type="caution">
    <text evidence="4">The sequence shown here is derived from an EMBL/GenBank/DDBJ whole genome shotgun (WGS) entry which is preliminary data.</text>
</comment>
<dbReference type="PANTHER" id="PTHR23416">
    <property type="entry name" value="SIALIC ACID SYNTHASE-RELATED"/>
    <property type="match status" value="1"/>
</dbReference>
<dbReference type="Pfam" id="PF00132">
    <property type="entry name" value="Hexapep"/>
    <property type="match status" value="1"/>
</dbReference>
<dbReference type="RefSeq" id="WP_128221388.1">
    <property type="nucleotide sequence ID" value="NZ_CP034929.1"/>
</dbReference>
<gene>
    <name evidence="4" type="ORF">ACFPWU_07900</name>
</gene>
<proteinExistence type="inferred from homology"/>
<comment type="similarity">
    <text evidence="1">Belongs to the transferase hexapeptide repeat family.</text>
</comment>
<organism evidence="4 5">
    <name type="scientific">Nocardioides yefusunii</name>
    <dbReference type="NCBI Taxonomy" id="2500546"/>
    <lineage>
        <taxon>Bacteria</taxon>
        <taxon>Bacillati</taxon>
        <taxon>Actinomycetota</taxon>
        <taxon>Actinomycetes</taxon>
        <taxon>Propionibacteriales</taxon>
        <taxon>Nocardioidaceae</taxon>
        <taxon>Nocardioides</taxon>
    </lineage>
</organism>